<reference evidence="1" key="1">
    <citation type="submission" date="2023-02" db="EMBL/GenBank/DDBJ databases">
        <title>Identification and recombinant expression of a fungal hydrolase from Papiliotrema laurentii that hydrolyzes apple cutin and clears colloidal polyester polyurethane.</title>
        <authorList>
            <consortium name="DOE Joint Genome Institute"/>
            <person name="Roman V.A."/>
            <person name="Bojanowski C."/>
            <person name="Crable B.R."/>
            <person name="Wagner D.N."/>
            <person name="Hung C.S."/>
            <person name="Nadeau L.J."/>
            <person name="Schratz L."/>
            <person name="Haridas S."/>
            <person name="Pangilinan J."/>
            <person name="Lipzen A."/>
            <person name="Na H."/>
            <person name="Yan M."/>
            <person name="Ng V."/>
            <person name="Grigoriev I.V."/>
            <person name="Spatafora J.W."/>
            <person name="Barlow D."/>
            <person name="Biffinger J."/>
            <person name="Kelley-Loughnane N."/>
            <person name="Varaljay V.A."/>
            <person name="Crookes-Goodson W.J."/>
        </authorList>
    </citation>
    <scope>NUCLEOTIDE SEQUENCE</scope>
    <source>
        <strain evidence="1">5307AH</strain>
    </source>
</reference>
<keyword evidence="2" id="KW-1185">Reference proteome</keyword>
<dbReference type="EMBL" id="JAODAN010000006">
    <property type="protein sequence ID" value="KAK1923529.1"/>
    <property type="molecule type" value="Genomic_DNA"/>
</dbReference>
<protein>
    <submittedName>
        <fullName evidence="1">Uncharacterized protein</fullName>
    </submittedName>
</protein>
<accession>A0AAD9CZC8</accession>
<name>A0AAD9CZC8_PAPLA</name>
<proteinExistence type="predicted"/>
<comment type="caution">
    <text evidence="1">The sequence shown here is derived from an EMBL/GenBank/DDBJ whole genome shotgun (WGS) entry which is preliminary data.</text>
</comment>
<dbReference type="Proteomes" id="UP001182556">
    <property type="component" value="Unassembled WGS sequence"/>
</dbReference>
<evidence type="ECO:0000313" key="1">
    <source>
        <dbReference type="EMBL" id="KAK1923529.1"/>
    </source>
</evidence>
<gene>
    <name evidence="1" type="ORF">DB88DRAFT_301666</name>
</gene>
<sequence>MVPRDMPPSAPAEATIIRERDWGKRGGRESAQTTYRLDGSPLDLSGMFTPVLTMLSMEIRAARGKDQEAIRRGLAGIDEGEEVGRGRAIESKVVKYEEGITFSLHPIGNDKRRATAAKTRCLLLNRHVGPELISTSAASPSPFSPRSIWPLTRRLLAPALVPPLPSPPSSLTLWPRGSGNILVDHTIFFFFPHRVRLPFTGWLCLSC</sequence>
<dbReference type="AlphaFoldDB" id="A0AAD9CZC8"/>
<evidence type="ECO:0000313" key="2">
    <source>
        <dbReference type="Proteomes" id="UP001182556"/>
    </source>
</evidence>
<organism evidence="1 2">
    <name type="scientific">Papiliotrema laurentii</name>
    <name type="common">Cryptococcus laurentii</name>
    <dbReference type="NCBI Taxonomy" id="5418"/>
    <lineage>
        <taxon>Eukaryota</taxon>
        <taxon>Fungi</taxon>
        <taxon>Dikarya</taxon>
        <taxon>Basidiomycota</taxon>
        <taxon>Agaricomycotina</taxon>
        <taxon>Tremellomycetes</taxon>
        <taxon>Tremellales</taxon>
        <taxon>Rhynchogastremaceae</taxon>
        <taxon>Papiliotrema</taxon>
    </lineage>
</organism>